<dbReference type="OrthoDB" id="9976870at2759"/>
<sequence length="155" mass="16861">MVTSQDPASLKGKVVTTEEYSLIKRVSTPKDGPQEIKPYLPHTFYPVADSTEDSVILIWAHPDNVDEVMDRVFFSNLLMYVSDVHEKKVSLSPFQIMLTQHVSATALVGAMDDVGGIRKGGEVDGADAHDGEIHLQGSLGSDYTGEAALNCRSLL</sequence>
<proteinExistence type="predicted"/>
<gene>
    <name evidence="1" type="ORF">OIDMADRAFT_179529</name>
</gene>
<dbReference type="EMBL" id="KN832875">
    <property type="protein sequence ID" value="KIN02259.1"/>
    <property type="molecule type" value="Genomic_DNA"/>
</dbReference>
<dbReference type="STRING" id="913774.A0A0C3CTB7"/>
<evidence type="ECO:0000313" key="1">
    <source>
        <dbReference type="EMBL" id="KIN02259.1"/>
    </source>
</evidence>
<organism evidence="1 2">
    <name type="scientific">Oidiodendron maius (strain Zn)</name>
    <dbReference type="NCBI Taxonomy" id="913774"/>
    <lineage>
        <taxon>Eukaryota</taxon>
        <taxon>Fungi</taxon>
        <taxon>Dikarya</taxon>
        <taxon>Ascomycota</taxon>
        <taxon>Pezizomycotina</taxon>
        <taxon>Leotiomycetes</taxon>
        <taxon>Leotiomycetes incertae sedis</taxon>
        <taxon>Myxotrichaceae</taxon>
        <taxon>Oidiodendron</taxon>
    </lineage>
</organism>
<protein>
    <submittedName>
        <fullName evidence="1">Uncharacterized protein</fullName>
    </submittedName>
</protein>
<dbReference type="Proteomes" id="UP000054321">
    <property type="component" value="Unassembled WGS sequence"/>
</dbReference>
<reference evidence="1 2" key="1">
    <citation type="submission" date="2014-04" db="EMBL/GenBank/DDBJ databases">
        <authorList>
            <consortium name="DOE Joint Genome Institute"/>
            <person name="Kuo A."/>
            <person name="Martino E."/>
            <person name="Perotto S."/>
            <person name="Kohler A."/>
            <person name="Nagy L.G."/>
            <person name="Floudas D."/>
            <person name="Copeland A."/>
            <person name="Barry K.W."/>
            <person name="Cichocki N."/>
            <person name="Veneault-Fourrey C."/>
            <person name="LaButti K."/>
            <person name="Lindquist E.A."/>
            <person name="Lipzen A."/>
            <person name="Lundell T."/>
            <person name="Morin E."/>
            <person name="Murat C."/>
            <person name="Sun H."/>
            <person name="Tunlid A."/>
            <person name="Henrissat B."/>
            <person name="Grigoriev I.V."/>
            <person name="Hibbett D.S."/>
            <person name="Martin F."/>
            <person name="Nordberg H.P."/>
            <person name="Cantor M.N."/>
            <person name="Hua S.X."/>
        </authorList>
    </citation>
    <scope>NUCLEOTIDE SEQUENCE [LARGE SCALE GENOMIC DNA]</scope>
    <source>
        <strain evidence="1 2">Zn</strain>
    </source>
</reference>
<dbReference type="InParanoid" id="A0A0C3CTB7"/>
<dbReference type="HOGENOM" id="CLU_1696037_0_0_1"/>
<accession>A0A0C3CTB7</accession>
<evidence type="ECO:0000313" key="2">
    <source>
        <dbReference type="Proteomes" id="UP000054321"/>
    </source>
</evidence>
<keyword evidence="2" id="KW-1185">Reference proteome</keyword>
<name>A0A0C3CTB7_OIDMZ</name>
<dbReference type="AlphaFoldDB" id="A0A0C3CTB7"/>
<reference evidence="2" key="2">
    <citation type="submission" date="2015-01" db="EMBL/GenBank/DDBJ databases">
        <title>Evolutionary Origins and Diversification of the Mycorrhizal Mutualists.</title>
        <authorList>
            <consortium name="DOE Joint Genome Institute"/>
            <consortium name="Mycorrhizal Genomics Consortium"/>
            <person name="Kohler A."/>
            <person name="Kuo A."/>
            <person name="Nagy L.G."/>
            <person name="Floudas D."/>
            <person name="Copeland A."/>
            <person name="Barry K.W."/>
            <person name="Cichocki N."/>
            <person name="Veneault-Fourrey C."/>
            <person name="LaButti K."/>
            <person name="Lindquist E.A."/>
            <person name="Lipzen A."/>
            <person name="Lundell T."/>
            <person name="Morin E."/>
            <person name="Murat C."/>
            <person name="Riley R."/>
            <person name="Ohm R."/>
            <person name="Sun H."/>
            <person name="Tunlid A."/>
            <person name="Henrissat B."/>
            <person name="Grigoriev I.V."/>
            <person name="Hibbett D.S."/>
            <person name="Martin F."/>
        </authorList>
    </citation>
    <scope>NUCLEOTIDE SEQUENCE [LARGE SCALE GENOMIC DNA]</scope>
    <source>
        <strain evidence="2">Zn</strain>
    </source>
</reference>